<evidence type="ECO:0000313" key="3">
    <source>
        <dbReference type="Proteomes" id="UP000015102"/>
    </source>
</evidence>
<dbReference type="Proteomes" id="UP000015102">
    <property type="component" value="Unassembled WGS sequence"/>
</dbReference>
<evidence type="ECO:0008006" key="4">
    <source>
        <dbReference type="Google" id="ProtNLM"/>
    </source>
</evidence>
<accession>T1GL49</accession>
<keyword evidence="1" id="KW-0732">Signal</keyword>
<feature type="signal peptide" evidence="1">
    <location>
        <begin position="1"/>
        <end position="19"/>
    </location>
</feature>
<sequence length="187" mass="21042">MKEIIGALLIIGLLGCCSAASCPDPCNESNQFSKQPCQGDCTKFWIQFFDCCEDQNGEIWYFDPKKEECSLDESVCIPEVPIVCPDPCNESNQFSKQPCEGDCTKFWMCNAYIPGVDPVECADPCNESNQFTNQPCDDCTKFWMCNAYVPGNVTSLLIDCCEDKNGVKWYYDRKKGECSLDENVCPK</sequence>
<dbReference type="EMBL" id="CAQQ02074617">
    <property type="status" value="NOT_ANNOTATED_CDS"/>
    <property type="molecule type" value="Genomic_DNA"/>
</dbReference>
<dbReference type="PROSITE" id="PS51257">
    <property type="entry name" value="PROKAR_LIPOPROTEIN"/>
    <property type="match status" value="1"/>
</dbReference>
<name>T1GL49_MEGSC</name>
<evidence type="ECO:0000313" key="2">
    <source>
        <dbReference type="EnsemblMetazoa" id="MESCA004238-PA"/>
    </source>
</evidence>
<feature type="chain" id="PRO_5004577484" description="Chitin-binding type-2 domain-containing protein" evidence="1">
    <location>
        <begin position="20"/>
        <end position="187"/>
    </location>
</feature>
<dbReference type="HOGENOM" id="CLU_1449277_0_0_1"/>
<evidence type="ECO:0000256" key="1">
    <source>
        <dbReference type="SAM" id="SignalP"/>
    </source>
</evidence>
<reference evidence="3" key="1">
    <citation type="submission" date="2013-02" db="EMBL/GenBank/DDBJ databases">
        <authorList>
            <person name="Hughes D."/>
        </authorList>
    </citation>
    <scope>NUCLEOTIDE SEQUENCE</scope>
    <source>
        <strain>Durham</strain>
        <strain evidence="3">NC isolate 2 -- Noor lab</strain>
    </source>
</reference>
<organism evidence="2 3">
    <name type="scientific">Megaselia scalaris</name>
    <name type="common">Humpbacked fly</name>
    <name type="synonym">Phora scalaris</name>
    <dbReference type="NCBI Taxonomy" id="36166"/>
    <lineage>
        <taxon>Eukaryota</taxon>
        <taxon>Metazoa</taxon>
        <taxon>Ecdysozoa</taxon>
        <taxon>Arthropoda</taxon>
        <taxon>Hexapoda</taxon>
        <taxon>Insecta</taxon>
        <taxon>Pterygota</taxon>
        <taxon>Neoptera</taxon>
        <taxon>Endopterygota</taxon>
        <taxon>Diptera</taxon>
        <taxon>Brachycera</taxon>
        <taxon>Muscomorpha</taxon>
        <taxon>Platypezoidea</taxon>
        <taxon>Phoridae</taxon>
        <taxon>Megaseliini</taxon>
        <taxon>Megaselia</taxon>
    </lineage>
</organism>
<proteinExistence type="predicted"/>
<dbReference type="EMBL" id="CAQQ02074615">
    <property type="status" value="NOT_ANNOTATED_CDS"/>
    <property type="molecule type" value="Genomic_DNA"/>
</dbReference>
<dbReference type="EMBL" id="CAQQ02074616">
    <property type="status" value="NOT_ANNOTATED_CDS"/>
    <property type="molecule type" value="Genomic_DNA"/>
</dbReference>
<protein>
    <recommendedName>
        <fullName evidence="4">Chitin-binding type-2 domain-containing protein</fullName>
    </recommendedName>
</protein>
<reference evidence="2" key="2">
    <citation type="submission" date="2015-06" db="UniProtKB">
        <authorList>
            <consortium name="EnsemblMetazoa"/>
        </authorList>
    </citation>
    <scope>IDENTIFICATION</scope>
</reference>
<dbReference type="EnsemblMetazoa" id="MESCA004238-RA">
    <property type="protein sequence ID" value="MESCA004238-PA"/>
    <property type="gene ID" value="MESCA004238"/>
</dbReference>
<keyword evidence="3" id="KW-1185">Reference proteome</keyword>
<dbReference type="AlphaFoldDB" id="T1GL49"/>